<dbReference type="VEuPathDB" id="AmoebaDB:NfTy_063030"/>
<dbReference type="VEuPathDB" id="AmoebaDB:NF0046850"/>
<dbReference type="EMBL" id="VFQX01000035">
    <property type="protein sequence ID" value="KAF0977307.1"/>
    <property type="molecule type" value="Genomic_DNA"/>
</dbReference>
<gene>
    <name evidence="1" type="ORF">FDP41_003960</name>
</gene>
<evidence type="ECO:0000313" key="2">
    <source>
        <dbReference type="Proteomes" id="UP000444721"/>
    </source>
</evidence>
<comment type="caution">
    <text evidence="1">The sequence shown here is derived from an EMBL/GenBank/DDBJ whole genome shotgun (WGS) entry which is preliminary data.</text>
</comment>
<reference evidence="1 2" key="1">
    <citation type="journal article" date="2019" name="Sci. Rep.">
        <title>Nanopore sequencing improves the draft genome of the human pathogenic amoeba Naegleria fowleri.</title>
        <authorList>
            <person name="Liechti N."/>
            <person name="Schurch N."/>
            <person name="Bruggmann R."/>
            <person name="Wittwer M."/>
        </authorList>
    </citation>
    <scope>NUCLEOTIDE SEQUENCE [LARGE SCALE GENOMIC DNA]</scope>
    <source>
        <strain evidence="1 2">ATCC 30894</strain>
    </source>
</reference>
<dbReference type="RefSeq" id="XP_044562020.1">
    <property type="nucleotide sequence ID" value="XM_044707322.1"/>
</dbReference>
<dbReference type="OrthoDB" id="10388378at2759"/>
<protein>
    <submittedName>
        <fullName evidence="1">Uncharacterized protein</fullName>
    </submittedName>
</protein>
<name>A0A6A5BJV9_NAEFO</name>
<evidence type="ECO:0000313" key="1">
    <source>
        <dbReference type="EMBL" id="KAF0977307.1"/>
    </source>
</evidence>
<organism evidence="1 2">
    <name type="scientific">Naegleria fowleri</name>
    <name type="common">Brain eating amoeba</name>
    <dbReference type="NCBI Taxonomy" id="5763"/>
    <lineage>
        <taxon>Eukaryota</taxon>
        <taxon>Discoba</taxon>
        <taxon>Heterolobosea</taxon>
        <taxon>Tetramitia</taxon>
        <taxon>Eutetramitia</taxon>
        <taxon>Vahlkampfiidae</taxon>
        <taxon>Naegleria</taxon>
    </lineage>
</organism>
<dbReference type="GeneID" id="68111178"/>
<accession>A0A6A5BJV9</accession>
<proteinExistence type="predicted"/>
<dbReference type="AlphaFoldDB" id="A0A6A5BJV9"/>
<keyword evidence="2" id="KW-1185">Reference proteome</keyword>
<sequence length="786" mass="91319">MNYIQPFPYYLTLRGVCQQWLDELYQNIFPNMKEMNLVKRHEFEDSINYKYPWYNMKAKKTYDACIRYLSLLFPNVEAISMPLIKHRDFVQLYAPNAFLSLFPKLTKLCLFNTTPFDELFWYGNYLQLVKYEFFNFEDIADWYPEVSKDINKLLHYTRDTDICKPYILKNSRLNPFFKAIKYLVLEEKLSFEHMDLFSMQGKHFSTEIIDFFIENYRKQIDNGYKQMYPFEEYFKQGGILSVNCDIANYIYEKEVFKIAFSHAVTNDEIAFTIVGKILCNITSLTLAKAIFEQAKFPILFEQEVNPLLILLNNNTCTDVPKIIELLCSLYPNLITLGDINGTLVKNSNNQYVHECNLLLKYIQNNGSRCSSAVLECFFRLGCDLKYVDLETNNNLLHICPNPYLFSVLPADSLLMKNKEGLTPIQMNSTALNQEDENGKLAFTYFIEDLLFKHKSSFALGRAVITLSPQDELNVERLMDKGCDILTVFQGINIGIAKQGHIILNGALSLIALINIPLIAKTRPILKALCTELARYESLDNLLVTRLDFSHIELEQSLRNVPINALSMLLWNWCVDPQPLLLMNNFKGKRPILSDRCFSNIFDADTGIRCDFLYYFLAGRFDLANLQLYVSGFYNYQNSWQGYDYFTTHIIKRLTFHHLNGRELNVLQLCCKLDNVKAFFHFKSIQPYQPQDFVDIIAENGDSFGSFIDQYPKVKWNPEHIITALKNHHYVLCFKLISTYDELLTTISLEEIVEIICGCTYSSNDIANFDISAMKLLDSVNITTKKG</sequence>
<dbReference type="VEuPathDB" id="AmoebaDB:NF0038600"/>
<dbReference type="VEuPathDB" id="AmoebaDB:FDP41_003960"/>
<dbReference type="Proteomes" id="UP000444721">
    <property type="component" value="Unassembled WGS sequence"/>
</dbReference>